<accession>A0A4R6P0W5</accession>
<dbReference type="EMBL" id="SNXK01000010">
    <property type="protein sequence ID" value="TDP30806.1"/>
    <property type="molecule type" value="Genomic_DNA"/>
</dbReference>
<comment type="caution">
    <text evidence="3">The sequence shown here is derived from an EMBL/GenBank/DDBJ whole genome shotgun (WGS) entry which is preliminary data.</text>
</comment>
<reference evidence="3 4" key="1">
    <citation type="submission" date="2019-03" db="EMBL/GenBank/DDBJ databases">
        <title>Genomic Encyclopedia of Type Strains, Phase IV (KMG-IV): sequencing the most valuable type-strain genomes for metagenomic binning, comparative biology and taxonomic classification.</title>
        <authorList>
            <person name="Goeker M."/>
        </authorList>
    </citation>
    <scope>NUCLEOTIDE SEQUENCE [LARGE SCALE GENOMIC DNA]</scope>
    <source>
        <strain evidence="3 4">DSM 44496</strain>
    </source>
</reference>
<gene>
    <name evidence="3" type="ORF">DFR75_11013</name>
</gene>
<sequence length="137" mass="14634">MVYMIHYYFTEEHPMRIARIFSTMLAVGATAAALSATAPAAIAAPSTGSAGGSSSSDCGGRSAADRVFLRESDFDEKSCSVQDSAIRLALSECRWLDTHGGSASNQIELAESTRDTLDYPYTFLDAAITAYCPHHSL</sequence>
<name>A0A4R6P0W5_NOCIG</name>
<dbReference type="Proteomes" id="UP000295087">
    <property type="component" value="Unassembled WGS sequence"/>
</dbReference>
<feature type="chain" id="PRO_5038490760" evidence="1">
    <location>
        <begin position="41"/>
        <end position="137"/>
    </location>
</feature>
<proteinExistence type="predicted"/>
<dbReference type="AlphaFoldDB" id="A0A4R6P0W5"/>
<dbReference type="InterPro" id="IPR007969">
    <property type="entry name" value="DUF732"/>
</dbReference>
<keyword evidence="1" id="KW-0732">Signal</keyword>
<evidence type="ECO:0000259" key="2">
    <source>
        <dbReference type="Pfam" id="PF05305"/>
    </source>
</evidence>
<evidence type="ECO:0000313" key="4">
    <source>
        <dbReference type="Proteomes" id="UP000295087"/>
    </source>
</evidence>
<feature type="signal peptide" evidence="1">
    <location>
        <begin position="1"/>
        <end position="40"/>
    </location>
</feature>
<feature type="domain" description="DUF732" evidence="2">
    <location>
        <begin position="64"/>
        <end position="133"/>
    </location>
</feature>
<dbReference type="RefSeq" id="WP_067496123.1">
    <property type="nucleotide sequence ID" value="NZ_SNXK01000010.1"/>
</dbReference>
<dbReference type="Pfam" id="PF05305">
    <property type="entry name" value="DUF732"/>
    <property type="match status" value="1"/>
</dbReference>
<keyword evidence="4" id="KW-1185">Reference proteome</keyword>
<evidence type="ECO:0000313" key="3">
    <source>
        <dbReference type="EMBL" id="TDP30806.1"/>
    </source>
</evidence>
<evidence type="ECO:0000256" key="1">
    <source>
        <dbReference type="SAM" id="SignalP"/>
    </source>
</evidence>
<organism evidence="3 4">
    <name type="scientific">Nocardia ignorata</name>
    <dbReference type="NCBI Taxonomy" id="145285"/>
    <lineage>
        <taxon>Bacteria</taxon>
        <taxon>Bacillati</taxon>
        <taxon>Actinomycetota</taxon>
        <taxon>Actinomycetes</taxon>
        <taxon>Mycobacteriales</taxon>
        <taxon>Nocardiaceae</taxon>
        <taxon>Nocardia</taxon>
    </lineage>
</organism>
<protein>
    <submittedName>
        <fullName evidence="3">Uncharacterized protein DUF732</fullName>
    </submittedName>
</protein>